<proteinExistence type="predicted"/>
<dbReference type="EMBL" id="CAEZSE010000096">
    <property type="protein sequence ID" value="CAB4536030.1"/>
    <property type="molecule type" value="Genomic_DNA"/>
</dbReference>
<dbReference type="SUPFAM" id="SSF52266">
    <property type="entry name" value="SGNH hydrolase"/>
    <property type="match status" value="1"/>
</dbReference>
<name>A0A6J6BA56_9ZZZZ</name>
<dbReference type="AlphaFoldDB" id="A0A6J6BA56"/>
<reference evidence="1" key="1">
    <citation type="submission" date="2020-05" db="EMBL/GenBank/DDBJ databases">
        <authorList>
            <person name="Chiriac C."/>
            <person name="Salcher M."/>
            <person name="Ghai R."/>
            <person name="Kavagutti S V."/>
        </authorList>
    </citation>
    <scope>NUCLEOTIDE SEQUENCE</scope>
</reference>
<evidence type="ECO:0000313" key="1">
    <source>
        <dbReference type="EMBL" id="CAB4536030.1"/>
    </source>
</evidence>
<gene>
    <name evidence="1" type="ORF">UFOPK1353_00666</name>
</gene>
<organism evidence="1">
    <name type="scientific">freshwater metagenome</name>
    <dbReference type="NCBI Taxonomy" id="449393"/>
    <lineage>
        <taxon>unclassified sequences</taxon>
        <taxon>metagenomes</taxon>
        <taxon>ecological metagenomes</taxon>
    </lineage>
</organism>
<dbReference type="InterPro" id="IPR036514">
    <property type="entry name" value="SGNH_hydro_sf"/>
</dbReference>
<protein>
    <submittedName>
        <fullName evidence="1">Unannotated protein</fullName>
    </submittedName>
</protein>
<sequence length="289" mass="32781">MLSNIENTDGFVTHKDFDGDYIKIREGHRVTIGSTGLRQKRILVFGGSTIFCGEMPDSLTAPSQLQVMLLAGGLDVDVLNYGISGIRIENQFRILQSVPNLGPEDVVLFYDGVNDLNEIYEFGLNLKNSQTPWRQINRIFSELENRSWFIRYLAPTVYLESRGIGQEFLGSQAKQLVVDNWVSFDKRARTYVEDKGATFVHILQPNLLTYTKASEIGKVRQKWSDMQSIQNDLISYATPDMKIENFTKVLDGLDTTPFFDWAHIDDIGNKKIAEEMFAVLEPLLVAQGK</sequence>
<accession>A0A6J6BA56</accession>
<dbReference type="Gene3D" id="3.40.50.1110">
    <property type="entry name" value="SGNH hydrolase"/>
    <property type="match status" value="1"/>
</dbReference>